<dbReference type="InterPro" id="IPR051463">
    <property type="entry name" value="Peptidase_U62_metallo"/>
</dbReference>
<proteinExistence type="inferred from homology"/>
<comment type="similarity">
    <text evidence="1">Belongs to the peptidase U62 family.</text>
</comment>
<comment type="caution">
    <text evidence="9">The sequence shown here is derived from an EMBL/GenBank/DDBJ whole genome shotgun (WGS) entry which is preliminary data.</text>
</comment>
<gene>
    <name evidence="9" type="ORF">ENU74_03575</name>
</gene>
<evidence type="ECO:0000256" key="3">
    <source>
        <dbReference type="ARBA" id="ARBA00022801"/>
    </source>
</evidence>
<feature type="coiled-coil region" evidence="5">
    <location>
        <begin position="197"/>
        <end position="224"/>
    </location>
</feature>
<feature type="domain" description="Metalloprotease TldD/E C-terminal" evidence="7">
    <location>
        <begin position="233"/>
        <end position="464"/>
    </location>
</feature>
<sequence length="465" mass="52477">MKKIKGVMPVMPDLSYIKDYFDLRIEESETTLLQFRGKELETLQRNFERGGFLRIFKNGNWLSTSFNDVEKYLNKKSVDKLIKDGERLKAKEGKLIFLSPKVDKKAYSLIEENELLAYKFDLLRKYNNILLSSEKIITTNAIYNDRLVKKIFYSSEGRELEYTLFYYSLYLVAISKEGNIICDYGISFSGSKILEGKVSLKEILKNLENKEQDVEAAVKIAVDLLKAESVVGGIYDVLIDQRLAGVFAHEAFGHLSEADHIYGNEKLKQLMAIGQKYGIEELSIVDDPTLKDLRGSYLYDDEGVEGKKTYLLKEGKISGHLHSKETAAKMNEEVSGNARSISYRYPPIVRMSNTYIEPRDKSFEELLSLLNNGLYVCGARGGQTELENFSFASQYAYEVKNGKIGKMVKDVTICGNVFETLKNIKAIGNDLKFFGGSCGKSAQYPLPVSDGGPHILIKNVIIGGR</sequence>
<dbReference type="Gene3D" id="3.30.2290.10">
    <property type="entry name" value="PmbA/TldD superfamily"/>
    <property type="match status" value="1"/>
</dbReference>
<dbReference type="PANTHER" id="PTHR30624">
    <property type="entry name" value="UNCHARACTERIZED PROTEIN TLDD AND PMBA"/>
    <property type="match status" value="1"/>
</dbReference>
<dbReference type="GO" id="GO:0008237">
    <property type="term" value="F:metallopeptidase activity"/>
    <property type="evidence" value="ECO:0007669"/>
    <property type="project" value="UniProtKB-KW"/>
</dbReference>
<evidence type="ECO:0000256" key="2">
    <source>
        <dbReference type="ARBA" id="ARBA00022670"/>
    </source>
</evidence>
<dbReference type="EMBL" id="DTDR01000092">
    <property type="protein sequence ID" value="HGK63654.1"/>
    <property type="molecule type" value="Genomic_DNA"/>
</dbReference>
<evidence type="ECO:0000256" key="1">
    <source>
        <dbReference type="ARBA" id="ARBA00005836"/>
    </source>
</evidence>
<evidence type="ECO:0000259" key="6">
    <source>
        <dbReference type="Pfam" id="PF01523"/>
    </source>
</evidence>
<dbReference type="InterPro" id="IPR045570">
    <property type="entry name" value="Metalloprtase-TldD/E_cen_dom"/>
</dbReference>
<organism evidence="9">
    <name type="scientific">candidate division WOR-3 bacterium</name>
    <dbReference type="NCBI Taxonomy" id="2052148"/>
    <lineage>
        <taxon>Bacteria</taxon>
        <taxon>Bacteria division WOR-3</taxon>
    </lineage>
</organism>
<dbReference type="PANTHER" id="PTHR30624:SF0">
    <property type="entry name" value="METALLOPROTEASE SLR0863"/>
    <property type="match status" value="1"/>
</dbReference>
<dbReference type="Pfam" id="PF19289">
    <property type="entry name" value="PmbA_TldD_3rd"/>
    <property type="match status" value="1"/>
</dbReference>
<keyword evidence="4" id="KW-0482">Metalloprotease</keyword>
<accession>A0A7V3ZVG1</accession>
<dbReference type="InterPro" id="IPR035068">
    <property type="entry name" value="TldD/PmbA_N"/>
</dbReference>
<feature type="domain" description="Metalloprotease TldD/E N-terminal" evidence="6">
    <location>
        <begin position="22"/>
        <end position="84"/>
    </location>
</feature>
<name>A0A7V3ZVG1_UNCW3</name>
<dbReference type="AlphaFoldDB" id="A0A7V3ZVG1"/>
<dbReference type="Pfam" id="PF01523">
    <property type="entry name" value="PmbA_TldD_1st"/>
    <property type="match status" value="1"/>
</dbReference>
<dbReference type="Pfam" id="PF19290">
    <property type="entry name" value="PmbA_TldD_2nd"/>
    <property type="match status" value="1"/>
</dbReference>
<reference evidence="9" key="1">
    <citation type="journal article" date="2020" name="mSystems">
        <title>Genome- and Community-Level Interaction Insights into Carbon Utilization and Element Cycling Functions of Hydrothermarchaeota in Hydrothermal Sediment.</title>
        <authorList>
            <person name="Zhou Z."/>
            <person name="Liu Y."/>
            <person name="Xu W."/>
            <person name="Pan J."/>
            <person name="Luo Z.H."/>
            <person name="Li M."/>
        </authorList>
    </citation>
    <scope>NUCLEOTIDE SEQUENCE [LARGE SCALE GENOMIC DNA]</scope>
    <source>
        <strain evidence="9">SpSt-697</strain>
    </source>
</reference>
<dbReference type="GO" id="GO:0005829">
    <property type="term" value="C:cytosol"/>
    <property type="evidence" value="ECO:0007669"/>
    <property type="project" value="TreeGrafter"/>
</dbReference>
<evidence type="ECO:0000259" key="8">
    <source>
        <dbReference type="Pfam" id="PF19290"/>
    </source>
</evidence>
<feature type="domain" description="Metalloprotease TldD/E central" evidence="8">
    <location>
        <begin position="118"/>
        <end position="223"/>
    </location>
</feature>
<protein>
    <submittedName>
        <fullName evidence="9">TldD/PmbA family protein</fullName>
    </submittedName>
</protein>
<keyword evidence="2" id="KW-0645">Protease</keyword>
<evidence type="ECO:0000256" key="4">
    <source>
        <dbReference type="ARBA" id="ARBA00023049"/>
    </source>
</evidence>
<dbReference type="GO" id="GO:0006508">
    <property type="term" value="P:proteolysis"/>
    <property type="evidence" value="ECO:0007669"/>
    <property type="project" value="UniProtKB-KW"/>
</dbReference>
<evidence type="ECO:0000259" key="7">
    <source>
        <dbReference type="Pfam" id="PF19289"/>
    </source>
</evidence>
<evidence type="ECO:0000313" key="9">
    <source>
        <dbReference type="EMBL" id="HGK63654.1"/>
    </source>
</evidence>
<keyword evidence="5" id="KW-0175">Coiled coil</keyword>
<dbReference type="SUPFAM" id="SSF111283">
    <property type="entry name" value="Putative modulator of DNA gyrase, PmbA/TldD"/>
    <property type="match status" value="1"/>
</dbReference>
<evidence type="ECO:0000256" key="5">
    <source>
        <dbReference type="SAM" id="Coils"/>
    </source>
</evidence>
<dbReference type="InterPro" id="IPR025502">
    <property type="entry name" value="TldD"/>
</dbReference>
<dbReference type="PIRSF" id="PIRSF004919">
    <property type="entry name" value="TldD"/>
    <property type="match status" value="1"/>
</dbReference>
<dbReference type="InterPro" id="IPR045569">
    <property type="entry name" value="Metalloprtase-TldD/E_C"/>
</dbReference>
<keyword evidence="3" id="KW-0378">Hydrolase</keyword>
<dbReference type="InterPro" id="IPR036059">
    <property type="entry name" value="TldD/PmbA_sf"/>
</dbReference>
<dbReference type="InterPro" id="IPR002510">
    <property type="entry name" value="Metalloprtase-TldD/E_N"/>
</dbReference>